<proteinExistence type="inferred from homology"/>
<keyword evidence="3" id="KW-0479">Metal-binding</keyword>
<evidence type="ECO:0000256" key="5">
    <source>
        <dbReference type="ARBA" id="ARBA00022837"/>
    </source>
</evidence>
<evidence type="ECO:0000313" key="10">
    <source>
        <dbReference type="EMBL" id="CAF3904195.1"/>
    </source>
</evidence>
<comment type="similarity">
    <text evidence="1">Belongs to the recoverin family.</text>
</comment>
<dbReference type="Pfam" id="PF13499">
    <property type="entry name" value="EF-hand_7"/>
    <property type="match status" value="1"/>
</dbReference>
<dbReference type="PROSITE" id="PS50222">
    <property type="entry name" value="EF_HAND_2"/>
    <property type="match status" value="1"/>
</dbReference>
<name>A0A819CMD3_9BILA</name>
<evidence type="ECO:0000256" key="6">
    <source>
        <dbReference type="ARBA" id="ARBA00023288"/>
    </source>
</evidence>
<evidence type="ECO:0000313" key="11">
    <source>
        <dbReference type="EMBL" id="CAF3917290.1"/>
    </source>
</evidence>
<keyword evidence="5" id="KW-0106">Calcium</keyword>
<dbReference type="PANTHER" id="PTHR23055">
    <property type="entry name" value="CALCIUM BINDING PROTEINS"/>
    <property type="match status" value="1"/>
</dbReference>
<evidence type="ECO:0000313" key="8">
    <source>
        <dbReference type="EMBL" id="CAF3820363.1"/>
    </source>
</evidence>
<dbReference type="EMBL" id="CAJOBF010000456">
    <property type="protein sequence ID" value="CAF3820363.1"/>
    <property type="molecule type" value="Genomic_DNA"/>
</dbReference>
<evidence type="ECO:0000313" key="13">
    <source>
        <dbReference type="Proteomes" id="UP000663842"/>
    </source>
</evidence>
<dbReference type="AlphaFoldDB" id="A0A819CMD3"/>
<dbReference type="GO" id="GO:0005509">
    <property type="term" value="F:calcium ion binding"/>
    <property type="evidence" value="ECO:0007669"/>
    <property type="project" value="InterPro"/>
</dbReference>
<evidence type="ECO:0000313" key="14">
    <source>
        <dbReference type="Proteomes" id="UP000663866"/>
    </source>
</evidence>
<dbReference type="CDD" id="cd00051">
    <property type="entry name" value="EFh"/>
    <property type="match status" value="1"/>
</dbReference>
<dbReference type="Proteomes" id="UP000676336">
    <property type="component" value="Unassembled WGS sequence"/>
</dbReference>
<dbReference type="InterPro" id="IPR002048">
    <property type="entry name" value="EF_hand_dom"/>
</dbReference>
<dbReference type="EMBL" id="CAJOBG010001321">
    <property type="protein sequence ID" value="CAF3917290.1"/>
    <property type="molecule type" value="Genomic_DNA"/>
</dbReference>
<protein>
    <recommendedName>
        <fullName evidence="7">EF-hand domain-containing protein</fullName>
    </recommendedName>
</protein>
<gene>
    <name evidence="10" type="ORF">BYL167_LOCUS8632</name>
    <name evidence="9" type="ORF">GIL414_LOCUS4070</name>
    <name evidence="11" type="ORF">OVN521_LOCUS10375</name>
    <name evidence="12" type="ORF">SMN809_LOCUS7784</name>
    <name evidence="8" type="ORF">UXM345_LOCUS5947</name>
</gene>
<dbReference type="InterPro" id="IPR011992">
    <property type="entry name" value="EF-hand-dom_pair"/>
</dbReference>
<dbReference type="PANTHER" id="PTHR23055:SF178">
    <property type="entry name" value="NEUROCALCIN HOMOLOG"/>
    <property type="match status" value="1"/>
</dbReference>
<keyword evidence="4" id="KW-0677">Repeat</keyword>
<evidence type="ECO:0000259" key="7">
    <source>
        <dbReference type="PROSITE" id="PS50222"/>
    </source>
</evidence>
<dbReference type="Proteomes" id="UP000663842">
    <property type="component" value="Unassembled WGS sequence"/>
</dbReference>
<comment type="caution">
    <text evidence="8">The sequence shown here is derived from an EMBL/GenBank/DDBJ whole genome shotgun (WGS) entry which is preliminary data.</text>
</comment>
<evidence type="ECO:0000256" key="2">
    <source>
        <dbReference type="ARBA" id="ARBA00022707"/>
    </source>
</evidence>
<dbReference type="EMBL" id="CAJOBJ010000948">
    <property type="protein sequence ID" value="CAF3853017.1"/>
    <property type="molecule type" value="Genomic_DNA"/>
</dbReference>
<dbReference type="Proteomes" id="UP000663866">
    <property type="component" value="Unassembled WGS sequence"/>
</dbReference>
<keyword evidence="2" id="KW-0519">Myristate</keyword>
<dbReference type="SUPFAM" id="SSF47473">
    <property type="entry name" value="EF-hand"/>
    <property type="match status" value="1"/>
</dbReference>
<keyword evidence="14" id="KW-1185">Reference proteome</keyword>
<evidence type="ECO:0000256" key="1">
    <source>
        <dbReference type="ARBA" id="ARBA00006049"/>
    </source>
</evidence>
<sequence>MGANKTKINKTVLHHLVTHTNRSPAEIKAMCASFYFIVAENQSKSFIYRYAIFCRHFPTGNIESPQDLCRCLQKFSLLPIEYTDQKAFERLYRLFDIQNRNEKHDGSIDFFNFMVVSHILEHGSPMQKIHLYFQSFDVNNDLIITRDDLEACLPPTVESRQLIQQLLRQWDMNRDGVVNLEDFQQFIMTNPDLLSMFTDVKERVRMNSITAESLTDNNQSADIYNINHGTFSKSQ</sequence>
<dbReference type="PROSITE" id="PS00018">
    <property type="entry name" value="EF_HAND_1"/>
    <property type="match status" value="1"/>
</dbReference>
<evidence type="ECO:0000313" key="9">
    <source>
        <dbReference type="EMBL" id="CAF3853017.1"/>
    </source>
</evidence>
<evidence type="ECO:0000256" key="3">
    <source>
        <dbReference type="ARBA" id="ARBA00022723"/>
    </source>
</evidence>
<dbReference type="EMBL" id="CAJOBH010002396">
    <property type="protein sequence ID" value="CAF3904195.1"/>
    <property type="molecule type" value="Genomic_DNA"/>
</dbReference>
<evidence type="ECO:0000313" key="12">
    <source>
        <dbReference type="EMBL" id="CAF3923257.1"/>
    </source>
</evidence>
<reference evidence="8" key="1">
    <citation type="submission" date="2021-02" db="EMBL/GenBank/DDBJ databases">
        <authorList>
            <person name="Nowell W R."/>
        </authorList>
    </citation>
    <scope>NUCLEOTIDE SEQUENCE</scope>
</reference>
<keyword evidence="6" id="KW-0449">Lipoprotein</keyword>
<feature type="domain" description="EF-hand" evidence="7">
    <location>
        <begin position="158"/>
        <end position="193"/>
    </location>
</feature>
<dbReference type="Gene3D" id="1.10.238.10">
    <property type="entry name" value="EF-hand"/>
    <property type="match status" value="1"/>
</dbReference>
<dbReference type="Proteomes" id="UP000681720">
    <property type="component" value="Unassembled WGS sequence"/>
</dbReference>
<dbReference type="InterPro" id="IPR018247">
    <property type="entry name" value="EF_Hand_1_Ca_BS"/>
</dbReference>
<dbReference type="EMBL" id="CAJOBI010002312">
    <property type="protein sequence ID" value="CAF3923257.1"/>
    <property type="molecule type" value="Genomic_DNA"/>
</dbReference>
<evidence type="ECO:0000256" key="4">
    <source>
        <dbReference type="ARBA" id="ARBA00022737"/>
    </source>
</evidence>
<dbReference type="InterPro" id="IPR028846">
    <property type="entry name" value="Recoverin"/>
</dbReference>
<dbReference type="Proteomes" id="UP000681967">
    <property type="component" value="Unassembled WGS sequence"/>
</dbReference>
<accession>A0A819CMD3</accession>
<organism evidence="8 13">
    <name type="scientific">Rotaria magnacalcarata</name>
    <dbReference type="NCBI Taxonomy" id="392030"/>
    <lineage>
        <taxon>Eukaryota</taxon>
        <taxon>Metazoa</taxon>
        <taxon>Spiralia</taxon>
        <taxon>Gnathifera</taxon>
        <taxon>Rotifera</taxon>
        <taxon>Eurotatoria</taxon>
        <taxon>Bdelloidea</taxon>
        <taxon>Philodinida</taxon>
        <taxon>Philodinidae</taxon>
        <taxon>Rotaria</taxon>
    </lineage>
</organism>